<name>A0A4Q7KXW7_9PSEU</name>
<feature type="domain" description="AMP-dependent synthetase/ligase" evidence="1">
    <location>
        <begin position="155"/>
        <end position="252"/>
    </location>
</feature>
<dbReference type="GO" id="GO:0044550">
    <property type="term" value="P:secondary metabolite biosynthetic process"/>
    <property type="evidence" value="ECO:0007669"/>
    <property type="project" value="TreeGrafter"/>
</dbReference>
<evidence type="ECO:0000313" key="2">
    <source>
        <dbReference type="EMBL" id="RZS40851.1"/>
    </source>
</evidence>
<dbReference type="Proteomes" id="UP000294257">
    <property type="component" value="Unassembled WGS sequence"/>
</dbReference>
<dbReference type="GO" id="GO:0005737">
    <property type="term" value="C:cytoplasm"/>
    <property type="evidence" value="ECO:0007669"/>
    <property type="project" value="TreeGrafter"/>
</dbReference>
<reference evidence="2 3" key="1">
    <citation type="submission" date="2019-02" db="EMBL/GenBank/DDBJ databases">
        <title>Genomic Encyclopedia of Type Strains, Phase IV (KMG-IV): sequencing the most valuable type-strain genomes for metagenomic binning, comparative biology and taxonomic classification.</title>
        <authorList>
            <person name="Goeker M."/>
        </authorList>
    </citation>
    <scope>NUCLEOTIDE SEQUENCE [LARGE SCALE GENOMIC DNA]</scope>
    <source>
        <strain evidence="2 3">DSM 101727</strain>
    </source>
</reference>
<organism evidence="2 3">
    <name type="scientific">Herbihabitans rhizosphaerae</name>
    <dbReference type="NCBI Taxonomy" id="1872711"/>
    <lineage>
        <taxon>Bacteria</taxon>
        <taxon>Bacillati</taxon>
        <taxon>Actinomycetota</taxon>
        <taxon>Actinomycetes</taxon>
        <taxon>Pseudonocardiales</taxon>
        <taxon>Pseudonocardiaceae</taxon>
        <taxon>Herbihabitans</taxon>
    </lineage>
</organism>
<dbReference type="InterPro" id="IPR020845">
    <property type="entry name" value="AMP-binding_CS"/>
</dbReference>
<keyword evidence="3" id="KW-1185">Reference proteome</keyword>
<dbReference type="SUPFAM" id="SSF52777">
    <property type="entry name" value="CoA-dependent acyltransferases"/>
    <property type="match status" value="1"/>
</dbReference>
<accession>A0A4Q7KXW7</accession>
<dbReference type="EMBL" id="SGWQ01000003">
    <property type="protein sequence ID" value="RZS40851.1"/>
    <property type="molecule type" value="Genomic_DNA"/>
</dbReference>
<dbReference type="PRINTS" id="PR00154">
    <property type="entry name" value="AMPBINDING"/>
</dbReference>
<dbReference type="InterPro" id="IPR020459">
    <property type="entry name" value="AMP-binding"/>
</dbReference>
<evidence type="ECO:0000313" key="3">
    <source>
        <dbReference type="Proteomes" id="UP000294257"/>
    </source>
</evidence>
<sequence length="431" mass="45017">MNIVPLRVPVPPEATLASVIEAVAGELDATRAHQRYRHEDLRRDLRGARLFWPVVNVLPFGGALAFGDATATVRNLSAGPVDGLLIAVREQGADLFVEVDGDPSVHADADLLALACELLHLIAADPHARPAVAARALSGGPEVPAALVPDLIAARVLENPDAVAIRDGDTVLSYGELWARAGAVVADLADRGVTPDQVVAVCLARGVDVVTAILGVLLAGAAYLPLDPDTPLARLDAVLTDAKPAAVITAVPAGDAPVALKPLGRKDLAYVIYTSGSTGAPKGVMVEHGALAAFTAAATARYEITADDRVLQFAPPHFDASVEEIFVALTAGATLVTRPAEVESVAVFLEHCARHQVTVLDLPTAYWHELAYAVCTAGVALPPAVRLVIIGGEAASPEWVRRWHEHVGADVTLINSYRPTETTVVATTAVI</sequence>
<dbReference type="PANTHER" id="PTHR45527">
    <property type="entry name" value="NONRIBOSOMAL PEPTIDE SYNTHETASE"/>
    <property type="match status" value="1"/>
</dbReference>
<dbReference type="SUPFAM" id="SSF56801">
    <property type="entry name" value="Acetyl-CoA synthetase-like"/>
    <property type="match status" value="1"/>
</dbReference>
<proteinExistence type="predicted"/>
<dbReference type="Pfam" id="PF00501">
    <property type="entry name" value="AMP-binding"/>
    <property type="match status" value="2"/>
</dbReference>
<dbReference type="OrthoDB" id="2472181at2"/>
<dbReference type="AlphaFoldDB" id="A0A4Q7KXW7"/>
<dbReference type="Gene3D" id="3.30.559.30">
    <property type="entry name" value="Nonribosomal peptide synthetase, condensation domain"/>
    <property type="match status" value="1"/>
</dbReference>
<comment type="caution">
    <text evidence="2">The sequence shown here is derived from an EMBL/GenBank/DDBJ whole genome shotgun (WGS) entry which is preliminary data.</text>
</comment>
<dbReference type="GO" id="GO:0031177">
    <property type="term" value="F:phosphopantetheine binding"/>
    <property type="evidence" value="ECO:0007669"/>
    <property type="project" value="TreeGrafter"/>
</dbReference>
<dbReference type="InterPro" id="IPR042099">
    <property type="entry name" value="ANL_N_sf"/>
</dbReference>
<evidence type="ECO:0000259" key="1">
    <source>
        <dbReference type="Pfam" id="PF00501"/>
    </source>
</evidence>
<dbReference type="Gene3D" id="3.40.50.12780">
    <property type="entry name" value="N-terminal domain of ligase-like"/>
    <property type="match status" value="1"/>
</dbReference>
<dbReference type="InterPro" id="IPR000873">
    <property type="entry name" value="AMP-dep_synth/lig_dom"/>
</dbReference>
<dbReference type="RefSeq" id="WP_130343845.1">
    <property type="nucleotide sequence ID" value="NZ_SGWQ01000003.1"/>
</dbReference>
<protein>
    <submittedName>
        <fullName evidence="2">Non-ribosomal peptide synthetase component F</fullName>
    </submittedName>
</protein>
<feature type="domain" description="AMP-dependent synthetase/ligase" evidence="1">
    <location>
        <begin position="259"/>
        <end position="428"/>
    </location>
</feature>
<dbReference type="GO" id="GO:0043041">
    <property type="term" value="P:amino acid activation for nonribosomal peptide biosynthetic process"/>
    <property type="evidence" value="ECO:0007669"/>
    <property type="project" value="TreeGrafter"/>
</dbReference>
<gene>
    <name evidence="2" type="ORF">EV193_103165</name>
</gene>
<dbReference type="PROSITE" id="PS00455">
    <property type="entry name" value="AMP_BINDING"/>
    <property type="match status" value="1"/>
</dbReference>
<dbReference type="PANTHER" id="PTHR45527:SF1">
    <property type="entry name" value="FATTY ACID SYNTHASE"/>
    <property type="match status" value="1"/>
</dbReference>